<dbReference type="GO" id="GO:0005840">
    <property type="term" value="C:ribosome"/>
    <property type="evidence" value="ECO:0007669"/>
    <property type="project" value="UniProtKB-KW"/>
</dbReference>
<evidence type="ECO:0000313" key="7">
    <source>
        <dbReference type="EMBL" id="GEV93425.1"/>
    </source>
</evidence>
<keyword evidence="4" id="KW-0496">Mitochondrion</keyword>
<dbReference type="GO" id="GO:1990904">
    <property type="term" value="C:ribonucleoprotein complex"/>
    <property type="evidence" value="ECO:0007669"/>
    <property type="project" value="UniProtKB-KW"/>
</dbReference>
<comment type="subcellular location">
    <subcellularLocation>
        <location evidence="1">Mitochondrion</location>
    </subcellularLocation>
</comment>
<evidence type="ECO:0000256" key="1">
    <source>
        <dbReference type="ARBA" id="ARBA00004173"/>
    </source>
</evidence>
<dbReference type="Pfam" id="PF05316">
    <property type="entry name" value="VAR1"/>
    <property type="match status" value="1"/>
</dbReference>
<comment type="similarity">
    <text evidence="2">Belongs to the universal ribosomal protein uS3 family.</text>
</comment>
<gene>
    <name evidence="7" type="ORF">Tci_165402</name>
</gene>
<proteinExistence type="inferred from homology"/>
<dbReference type="AlphaFoldDB" id="A0A699GRN7"/>
<reference evidence="7" key="1">
    <citation type="journal article" date="2019" name="Sci. Rep.">
        <title>Draft genome of Tanacetum cinerariifolium, the natural source of mosquito coil.</title>
        <authorList>
            <person name="Yamashiro T."/>
            <person name="Shiraishi A."/>
            <person name="Satake H."/>
            <person name="Nakayama K."/>
        </authorList>
    </citation>
    <scope>NUCLEOTIDE SEQUENCE</scope>
</reference>
<comment type="caution">
    <text evidence="7">The sequence shown here is derived from an EMBL/GenBank/DDBJ whole genome shotgun (WGS) entry which is preliminary data.</text>
</comment>
<accession>A0A699GRN7</accession>
<dbReference type="GO" id="GO:0005739">
    <property type="term" value="C:mitochondrion"/>
    <property type="evidence" value="ECO:0007669"/>
    <property type="project" value="UniProtKB-SubCell"/>
</dbReference>
<dbReference type="EMBL" id="BKCJ010039210">
    <property type="protein sequence ID" value="GEV93425.1"/>
    <property type="molecule type" value="Genomic_DNA"/>
</dbReference>
<name>A0A699GRN7_TANCI</name>
<evidence type="ECO:0000256" key="3">
    <source>
        <dbReference type="ARBA" id="ARBA00022980"/>
    </source>
</evidence>
<organism evidence="7">
    <name type="scientific">Tanacetum cinerariifolium</name>
    <name type="common">Dalmatian daisy</name>
    <name type="synonym">Chrysanthemum cinerariifolium</name>
    <dbReference type="NCBI Taxonomy" id="118510"/>
    <lineage>
        <taxon>Eukaryota</taxon>
        <taxon>Viridiplantae</taxon>
        <taxon>Streptophyta</taxon>
        <taxon>Embryophyta</taxon>
        <taxon>Tracheophyta</taxon>
        <taxon>Spermatophyta</taxon>
        <taxon>Magnoliopsida</taxon>
        <taxon>eudicotyledons</taxon>
        <taxon>Gunneridae</taxon>
        <taxon>Pentapetalae</taxon>
        <taxon>asterids</taxon>
        <taxon>campanulids</taxon>
        <taxon>Asterales</taxon>
        <taxon>Asteraceae</taxon>
        <taxon>Asteroideae</taxon>
        <taxon>Anthemideae</taxon>
        <taxon>Anthemidinae</taxon>
        <taxon>Tanacetum</taxon>
    </lineage>
</organism>
<dbReference type="SUPFAM" id="SSF54821">
    <property type="entry name" value="Ribosomal protein S3 C-terminal domain"/>
    <property type="match status" value="1"/>
</dbReference>
<keyword evidence="5" id="KW-0687">Ribonucleoprotein</keyword>
<dbReference type="InterPro" id="IPR007980">
    <property type="entry name" value="Ribosomal_uS3m_fun"/>
</dbReference>
<dbReference type="GO" id="GO:0006412">
    <property type="term" value="P:translation"/>
    <property type="evidence" value="ECO:0007669"/>
    <property type="project" value="InterPro"/>
</dbReference>
<sequence>MNNKYLSVPSTFLPGVSGGLSTHSAPLASFDKANVNAQRVATKLIANFFSKPLATDVHALASKPVFSVSGDKVVINVFYYLADKKALNNSSINSLGQVLSKLFKQPVELRFVRLHYPYLDSYILAQYIAINTAKYNFTRIQRAIFGALQFPVLKASELEDTTLPSYITGMKIRISGRLTTQRSVPRQTVQTAQVGSFSSSHIPSNSKASGIISSAAFSTKNQKGAFTVKVWISQVANTS</sequence>
<dbReference type="InterPro" id="IPR036419">
    <property type="entry name" value="Ribosomal_S3_C_sf"/>
</dbReference>
<evidence type="ECO:0000256" key="6">
    <source>
        <dbReference type="ARBA" id="ARBA00035157"/>
    </source>
</evidence>
<evidence type="ECO:0000256" key="2">
    <source>
        <dbReference type="ARBA" id="ARBA00010761"/>
    </source>
</evidence>
<dbReference type="GO" id="GO:0003735">
    <property type="term" value="F:structural constituent of ribosome"/>
    <property type="evidence" value="ECO:0007669"/>
    <property type="project" value="InterPro"/>
</dbReference>
<evidence type="ECO:0000256" key="4">
    <source>
        <dbReference type="ARBA" id="ARBA00023128"/>
    </source>
</evidence>
<protein>
    <recommendedName>
        <fullName evidence="6">Small ribosomal subunit protein uS3m</fullName>
    </recommendedName>
</protein>
<dbReference type="Gene3D" id="3.30.1140.32">
    <property type="entry name" value="Ribosomal protein S3, C-terminal domain"/>
    <property type="match status" value="1"/>
</dbReference>
<keyword evidence="3" id="KW-0689">Ribosomal protein</keyword>
<evidence type="ECO:0000256" key="5">
    <source>
        <dbReference type="ARBA" id="ARBA00023274"/>
    </source>
</evidence>